<evidence type="ECO:0000313" key="4">
    <source>
        <dbReference type="Proteomes" id="UP000240493"/>
    </source>
</evidence>
<keyword evidence="2" id="KW-0472">Membrane</keyword>
<evidence type="ECO:0000256" key="1">
    <source>
        <dbReference type="SAM" id="MobiDB-lite"/>
    </source>
</evidence>
<keyword evidence="2" id="KW-1133">Transmembrane helix</keyword>
<gene>
    <name evidence="3" type="ORF">M441DRAFT_254470</name>
</gene>
<evidence type="ECO:0000256" key="2">
    <source>
        <dbReference type="SAM" id="Phobius"/>
    </source>
</evidence>
<name>A0A2T3YYH7_TRIA4</name>
<proteinExistence type="predicted"/>
<organism evidence="3 4">
    <name type="scientific">Trichoderma asperellum (strain ATCC 204424 / CBS 433.97 / NBRC 101777)</name>
    <dbReference type="NCBI Taxonomy" id="1042311"/>
    <lineage>
        <taxon>Eukaryota</taxon>
        <taxon>Fungi</taxon>
        <taxon>Dikarya</taxon>
        <taxon>Ascomycota</taxon>
        <taxon>Pezizomycotina</taxon>
        <taxon>Sordariomycetes</taxon>
        <taxon>Hypocreomycetidae</taxon>
        <taxon>Hypocreales</taxon>
        <taxon>Hypocreaceae</taxon>
        <taxon>Trichoderma</taxon>
    </lineage>
</organism>
<sequence>MRSLMLKSLPSTGTPVDLFVRIFFIRHLIRVSSLPSQLLLLQPSWAPSRRSGKQASPIFIMSIYKLSRYQGFISFLFFPSLFFSFISASIKAPVRLKCQGGGSRTKLATRRCNHSSGSETGE</sequence>
<dbReference type="EMBL" id="KZ679267">
    <property type="protein sequence ID" value="PTB37598.1"/>
    <property type="molecule type" value="Genomic_DNA"/>
</dbReference>
<evidence type="ECO:0000313" key="3">
    <source>
        <dbReference type="EMBL" id="PTB37598.1"/>
    </source>
</evidence>
<accession>A0A2T3YYH7</accession>
<protein>
    <submittedName>
        <fullName evidence="3">Uncharacterized protein</fullName>
    </submittedName>
</protein>
<keyword evidence="4" id="KW-1185">Reference proteome</keyword>
<keyword evidence="2" id="KW-0812">Transmembrane</keyword>
<reference evidence="3 4" key="1">
    <citation type="submission" date="2016-07" db="EMBL/GenBank/DDBJ databases">
        <title>Multiple horizontal gene transfer events from other fungi enriched the ability of initially mycotrophic Trichoderma (Ascomycota) to feed on dead plant biomass.</title>
        <authorList>
            <consortium name="DOE Joint Genome Institute"/>
            <person name="Aerts A."/>
            <person name="Atanasova L."/>
            <person name="Chenthamara K."/>
            <person name="Zhang J."/>
            <person name="Grujic M."/>
            <person name="Henrissat B."/>
            <person name="Kuo A."/>
            <person name="Salamov A."/>
            <person name="Lipzen A."/>
            <person name="Labutti K."/>
            <person name="Barry K."/>
            <person name="Miao Y."/>
            <person name="Rahimi M.J."/>
            <person name="Shen Q."/>
            <person name="Grigoriev I.V."/>
            <person name="Kubicek C.P."/>
            <person name="Druzhinina I.S."/>
        </authorList>
    </citation>
    <scope>NUCLEOTIDE SEQUENCE [LARGE SCALE GENOMIC DNA]</scope>
    <source>
        <strain evidence="3 4">CBS 433.97</strain>
    </source>
</reference>
<feature type="transmembrane region" description="Helical" evidence="2">
    <location>
        <begin position="71"/>
        <end position="90"/>
    </location>
</feature>
<dbReference type="Proteomes" id="UP000240493">
    <property type="component" value="Unassembled WGS sequence"/>
</dbReference>
<dbReference type="AlphaFoldDB" id="A0A2T3YYH7"/>
<feature type="region of interest" description="Disordered" evidence="1">
    <location>
        <begin position="100"/>
        <end position="122"/>
    </location>
</feature>